<dbReference type="AlphaFoldDB" id="A0A7T3FYK0"/>
<name>A0A7T3FYK0_9EURY</name>
<protein>
    <submittedName>
        <fullName evidence="1">Uncharacterized protein</fullName>
    </submittedName>
</protein>
<dbReference type="Proteomes" id="UP000595001">
    <property type="component" value="Chromosome"/>
</dbReference>
<reference evidence="1 2" key="1">
    <citation type="submission" date="2020-12" db="EMBL/GenBank/DDBJ databases">
        <title>Halosimplex halophilum sp. nov. and Halosimplex salinum sp. nov., two new members of the genus Halosimplex.</title>
        <authorList>
            <person name="Cui H.L."/>
        </authorList>
    </citation>
    <scope>NUCLEOTIDE SEQUENCE [LARGE SCALE GENOMIC DNA]</scope>
    <source>
        <strain evidence="1 2">YGH94</strain>
    </source>
</reference>
<gene>
    <name evidence="1" type="ORF">I7X12_00310</name>
</gene>
<proteinExistence type="predicted"/>
<dbReference type="EMBL" id="CP065856">
    <property type="protein sequence ID" value="QPV63111.1"/>
    <property type="molecule type" value="Genomic_DNA"/>
</dbReference>
<sequence>MWANLTAPRGETATPLAPTAASGHRWLAPIAFRRFQSFDWHISADQRTERGESAVGGLTAPAADAIVNRGDPVRDRSATDNRTVELRFSDVRPWTLGDISVLVNGDERIDSPVVTGTAGPVENGSARFTLALEERVTNLTSSRA</sequence>
<dbReference type="RefSeq" id="WP_198061904.1">
    <property type="nucleotide sequence ID" value="NZ_CP065856.1"/>
</dbReference>
<keyword evidence="2" id="KW-1185">Reference proteome</keyword>
<dbReference type="GeneID" id="60586889"/>
<organism evidence="1 2">
    <name type="scientific">Halosimplex litoreum</name>
    <dbReference type="NCBI Taxonomy" id="1198301"/>
    <lineage>
        <taxon>Archaea</taxon>
        <taxon>Methanobacteriati</taxon>
        <taxon>Methanobacteriota</taxon>
        <taxon>Stenosarchaea group</taxon>
        <taxon>Halobacteria</taxon>
        <taxon>Halobacteriales</taxon>
        <taxon>Haloarculaceae</taxon>
        <taxon>Halosimplex</taxon>
    </lineage>
</organism>
<evidence type="ECO:0000313" key="2">
    <source>
        <dbReference type="Proteomes" id="UP000595001"/>
    </source>
</evidence>
<evidence type="ECO:0000313" key="1">
    <source>
        <dbReference type="EMBL" id="QPV63111.1"/>
    </source>
</evidence>
<dbReference type="KEGG" id="hlt:I7X12_00310"/>
<accession>A0A7T3FYK0</accession>